<dbReference type="EMBL" id="QGMK01002081">
    <property type="protein sequence ID" value="TVY60841.1"/>
    <property type="molecule type" value="Genomic_DNA"/>
</dbReference>
<sequence>MTEPTYQKTGRGGAGNFWSPDDLTSTAGDADVEAQKPAVGEELERSVTAQKEQAEYAHTGRGGAGNWVKPSELPVPEIPDRSSSVANGTGPSTAGTIKAVFKGGRGGAGNIDWSGAAEREREERERESEREED</sequence>
<evidence type="ECO:0000256" key="1">
    <source>
        <dbReference type="SAM" id="MobiDB-lite"/>
    </source>
</evidence>
<dbReference type="Proteomes" id="UP000469558">
    <property type="component" value="Unassembled WGS sequence"/>
</dbReference>
<feature type="compositionally biased region" description="Basic and acidic residues" evidence="1">
    <location>
        <begin position="117"/>
        <end position="133"/>
    </location>
</feature>
<accession>A0A8T9C0A4</accession>
<dbReference type="PANTHER" id="PTHR34693">
    <property type="entry name" value="PROTEIN PAR32"/>
    <property type="match status" value="1"/>
</dbReference>
<dbReference type="OrthoDB" id="4159136at2759"/>
<dbReference type="Pfam" id="PF12223">
    <property type="entry name" value="DUF3602"/>
    <property type="match status" value="2"/>
</dbReference>
<dbReference type="PANTHER" id="PTHR34693:SF1">
    <property type="entry name" value="PROTEIN PAR32"/>
    <property type="match status" value="1"/>
</dbReference>
<comment type="caution">
    <text evidence="2">The sequence shown here is derived from an EMBL/GenBank/DDBJ whole genome shotgun (WGS) entry which is preliminary data.</text>
</comment>
<name>A0A8T9C0A4_9HELO</name>
<proteinExistence type="predicted"/>
<protein>
    <submittedName>
        <fullName evidence="2">Uncharacterized protein</fullName>
    </submittedName>
</protein>
<feature type="region of interest" description="Disordered" evidence="1">
    <location>
        <begin position="1"/>
        <end position="133"/>
    </location>
</feature>
<feature type="non-terminal residue" evidence="2">
    <location>
        <position position="1"/>
    </location>
</feature>
<dbReference type="InterPro" id="IPR053203">
    <property type="entry name" value="Cisplatin_resist-associated"/>
</dbReference>
<dbReference type="AlphaFoldDB" id="A0A8T9C0A4"/>
<evidence type="ECO:0000313" key="3">
    <source>
        <dbReference type="Proteomes" id="UP000469558"/>
    </source>
</evidence>
<reference evidence="2 3" key="1">
    <citation type="submission" date="2018-05" db="EMBL/GenBank/DDBJ databases">
        <title>Genome sequencing and assembly of the regulated plant pathogen Lachnellula willkommii and related sister species for the development of diagnostic species identification markers.</title>
        <authorList>
            <person name="Giroux E."/>
            <person name="Bilodeau G."/>
        </authorList>
    </citation>
    <scope>NUCLEOTIDE SEQUENCE [LARGE SCALE GENOMIC DNA]</scope>
    <source>
        <strain evidence="2 3">CBS 268.59</strain>
    </source>
</reference>
<feature type="compositionally biased region" description="Polar residues" evidence="1">
    <location>
        <begin position="81"/>
        <end position="95"/>
    </location>
</feature>
<organism evidence="2 3">
    <name type="scientific">Lachnellula suecica</name>
    <dbReference type="NCBI Taxonomy" id="602035"/>
    <lineage>
        <taxon>Eukaryota</taxon>
        <taxon>Fungi</taxon>
        <taxon>Dikarya</taxon>
        <taxon>Ascomycota</taxon>
        <taxon>Pezizomycotina</taxon>
        <taxon>Leotiomycetes</taxon>
        <taxon>Helotiales</taxon>
        <taxon>Lachnaceae</taxon>
        <taxon>Lachnellula</taxon>
    </lineage>
</organism>
<dbReference type="InterPro" id="IPR022024">
    <property type="entry name" value="DUF3602"/>
</dbReference>
<gene>
    <name evidence="2" type="ORF">LSUE1_G009487</name>
</gene>
<evidence type="ECO:0000313" key="2">
    <source>
        <dbReference type="EMBL" id="TVY60841.1"/>
    </source>
</evidence>
<keyword evidence="3" id="KW-1185">Reference proteome</keyword>